<keyword evidence="1" id="KW-0472">Membrane</keyword>
<evidence type="ECO:0000313" key="2">
    <source>
        <dbReference type="EMBL" id="ODV96018.1"/>
    </source>
</evidence>
<dbReference type="OrthoDB" id="2141050at2759"/>
<accession>A0A1E4TWH6</accession>
<reference evidence="3" key="1">
    <citation type="submission" date="2016-05" db="EMBL/GenBank/DDBJ databases">
        <title>Comparative genomics of biotechnologically important yeasts.</title>
        <authorList>
            <consortium name="DOE Joint Genome Institute"/>
            <person name="Riley R."/>
            <person name="Haridas S."/>
            <person name="Wolfe K.H."/>
            <person name="Lopes M.R."/>
            <person name="Hittinger C.T."/>
            <person name="Goker M."/>
            <person name="Salamov A."/>
            <person name="Wisecaver J."/>
            <person name="Long T.M."/>
            <person name="Aerts A.L."/>
            <person name="Barry K."/>
            <person name="Choi C."/>
            <person name="Clum A."/>
            <person name="Coughlan A.Y."/>
            <person name="Deshpande S."/>
            <person name="Douglass A.P."/>
            <person name="Hanson S.J."/>
            <person name="Klenk H.-P."/>
            <person name="Labutti K."/>
            <person name="Lapidus A."/>
            <person name="Lindquist E."/>
            <person name="Lipzen A."/>
            <person name="Meier-Kolthoff J.P."/>
            <person name="Ohm R.A."/>
            <person name="Otillar R.P."/>
            <person name="Pangilinan J."/>
            <person name="Peng Y."/>
            <person name="Rokas A."/>
            <person name="Rosa C.A."/>
            <person name="Scheuner C."/>
            <person name="Sibirny A.A."/>
            <person name="Slot J.C."/>
            <person name="Stielow J.B."/>
            <person name="Sun H."/>
            <person name="Kurtzman C.P."/>
            <person name="Blackwell M."/>
            <person name="Grigoriev I.V."/>
            <person name="Jeffries T.W."/>
        </authorList>
    </citation>
    <scope>NUCLEOTIDE SEQUENCE [LARGE SCALE GENOMIC DNA]</scope>
    <source>
        <strain evidence="3">NRRL Y-2460</strain>
    </source>
</reference>
<gene>
    <name evidence="2" type="ORF">PACTADRAFT_2320</name>
</gene>
<sequence length="84" mass="9479">MSLLTSLAGWASFGIIVRAYQQGIRKLPLQTYPMGYIYSGGFWVAFGYAFNMWDQNNDRLLAKRLENLQEARARRAAANVDASS</sequence>
<keyword evidence="1" id="KW-0812">Transmembrane</keyword>
<keyword evidence="3" id="KW-1185">Reference proteome</keyword>
<dbReference type="EMBL" id="KV454013">
    <property type="protein sequence ID" value="ODV96018.1"/>
    <property type="molecule type" value="Genomic_DNA"/>
</dbReference>
<evidence type="ECO:0008006" key="4">
    <source>
        <dbReference type="Google" id="ProtNLM"/>
    </source>
</evidence>
<dbReference type="PANTHER" id="PTHR39218">
    <property type="entry name" value="OXIDOREDUCTASE 14 KDA SUBUNIT, PUTATIVE (AFU_ORTHOLOGUE AFUA_1G12110)-RELATED"/>
    <property type="match status" value="1"/>
</dbReference>
<dbReference type="PANTHER" id="PTHR39218:SF1">
    <property type="entry name" value="OXIDOREDUCTASE 14 KDA SUBUNIT, PUTATIVE (AFU_ORTHOLOGUE AFUA_1G12110)-RELATED"/>
    <property type="match status" value="1"/>
</dbReference>
<name>A0A1E4TWH6_PACTA</name>
<proteinExistence type="predicted"/>
<evidence type="ECO:0000313" key="3">
    <source>
        <dbReference type="Proteomes" id="UP000094236"/>
    </source>
</evidence>
<keyword evidence="1" id="KW-1133">Transmembrane helix</keyword>
<feature type="transmembrane region" description="Helical" evidence="1">
    <location>
        <begin position="35"/>
        <end position="53"/>
    </location>
</feature>
<organism evidence="2 3">
    <name type="scientific">Pachysolen tannophilus NRRL Y-2460</name>
    <dbReference type="NCBI Taxonomy" id="669874"/>
    <lineage>
        <taxon>Eukaryota</taxon>
        <taxon>Fungi</taxon>
        <taxon>Dikarya</taxon>
        <taxon>Ascomycota</taxon>
        <taxon>Saccharomycotina</taxon>
        <taxon>Pichiomycetes</taxon>
        <taxon>Pachysolenaceae</taxon>
        <taxon>Pachysolen</taxon>
    </lineage>
</organism>
<evidence type="ECO:0000256" key="1">
    <source>
        <dbReference type="SAM" id="Phobius"/>
    </source>
</evidence>
<dbReference type="Proteomes" id="UP000094236">
    <property type="component" value="Unassembled WGS sequence"/>
</dbReference>
<protein>
    <recommendedName>
        <fullName evidence="4">NADH-ubiquinone oxidoreductase 14 kDa subunit</fullName>
    </recommendedName>
</protein>
<dbReference type="AlphaFoldDB" id="A0A1E4TWH6"/>